<organism evidence="4 5">
    <name type="scientific">Aquipuribacter hungaricus</name>
    <dbReference type="NCBI Taxonomy" id="545624"/>
    <lineage>
        <taxon>Bacteria</taxon>
        <taxon>Bacillati</taxon>
        <taxon>Actinomycetota</taxon>
        <taxon>Actinomycetes</taxon>
        <taxon>Micrococcales</taxon>
        <taxon>Intrasporangiaceae</taxon>
        <taxon>Aquipuribacter</taxon>
    </lineage>
</organism>
<evidence type="ECO:0000313" key="4">
    <source>
        <dbReference type="EMBL" id="MFC3688769.1"/>
    </source>
</evidence>
<dbReference type="CDD" id="cd16936">
    <property type="entry name" value="HATPase_RsbW-like"/>
    <property type="match status" value="1"/>
</dbReference>
<dbReference type="EMBL" id="JBHRWW010000006">
    <property type="protein sequence ID" value="MFC3688769.1"/>
    <property type="molecule type" value="Genomic_DNA"/>
</dbReference>
<sequence length="309" mass="32638">MDVLDASLELLPEPGAASQARRWAGSLLHPLVGGDTTDTVELVLTELVQNAVLHAGTPMTLALAQDEDGVCVSVADGSAVLPSSGLTDAEAMSGRGLLMVAAVATTWGAEQRPGGKVVWACVPEATEDTGHGTSEDGDGPGDDADVDPEELLARWSDGARTPLQLSDREPLVVTGLPVATMLAVKTHNDDVFRELTLCAMEQHEPGEGPAAEVTRLARRAREVLASFADGRQQVRDQVLAAVRAGATSFDLTLAVDDRAVGVLDDYLAILEEADGWAERGLLLSEPPADEVLAVRRRYLTSLLAQLHDR</sequence>
<dbReference type="Proteomes" id="UP001595685">
    <property type="component" value="Unassembled WGS sequence"/>
</dbReference>
<keyword evidence="4" id="KW-0547">Nucleotide-binding</keyword>
<evidence type="ECO:0000256" key="2">
    <source>
        <dbReference type="SAM" id="MobiDB-lite"/>
    </source>
</evidence>
<dbReference type="InterPro" id="IPR036890">
    <property type="entry name" value="HATPase_C_sf"/>
</dbReference>
<dbReference type="Gene3D" id="3.30.565.10">
    <property type="entry name" value="Histidine kinase-like ATPase, C-terminal domain"/>
    <property type="match status" value="1"/>
</dbReference>
<dbReference type="GO" id="GO:0005524">
    <property type="term" value="F:ATP binding"/>
    <property type="evidence" value="ECO:0007669"/>
    <property type="project" value="UniProtKB-KW"/>
</dbReference>
<name>A0ABV7WG53_9MICO</name>
<gene>
    <name evidence="4" type="ORF">ACFOLH_10490</name>
</gene>
<feature type="domain" description="Histidine kinase/HSP90-like ATPase" evidence="3">
    <location>
        <begin position="13"/>
        <end position="120"/>
    </location>
</feature>
<dbReference type="Pfam" id="PF13581">
    <property type="entry name" value="HATPase_c_2"/>
    <property type="match status" value="1"/>
</dbReference>
<keyword evidence="5" id="KW-1185">Reference proteome</keyword>
<evidence type="ECO:0000313" key="5">
    <source>
        <dbReference type="Proteomes" id="UP001595685"/>
    </source>
</evidence>
<keyword evidence="1" id="KW-0808">Transferase</keyword>
<protein>
    <submittedName>
        <fullName evidence="4">ATP-binding protein</fullName>
    </submittedName>
</protein>
<feature type="compositionally biased region" description="Acidic residues" evidence="2">
    <location>
        <begin position="135"/>
        <end position="147"/>
    </location>
</feature>
<keyword evidence="1" id="KW-0723">Serine/threonine-protein kinase</keyword>
<dbReference type="InterPro" id="IPR003594">
    <property type="entry name" value="HATPase_dom"/>
</dbReference>
<feature type="region of interest" description="Disordered" evidence="2">
    <location>
        <begin position="126"/>
        <end position="147"/>
    </location>
</feature>
<comment type="caution">
    <text evidence="4">The sequence shown here is derived from an EMBL/GenBank/DDBJ whole genome shotgun (WGS) entry which is preliminary data.</text>
</comment>
<evidence type="ECO:0000259" key="3">
    <source>
        <dbReference type="Pfam" id="PF13581"/>
    </source>
</evidence>
<reference evidence="5" key="1">
    <citation type="journal article" date="2019" name="Int. J. Syst. Evol. Microbiol.">
        <title>The Global Catalogue of Microorganisms (GCM) 10K type strain sequencing project: providing services to taxonomists for standard genome sequencing and annotation.</title>
        <authorList>
            <consortium name="The Broad Institute Genomics Platform"/>
            <consortium name="The Broad Institute Genome Sequencing Center for Infectious Disease"/>
            <person name="Wu L."/>
            <person name="Ma J."/>
        </authorList>
    </citation>
    <scope>NUCLEOTIDE SEQUENCE [LARGE SCALE GENOMIC DNA]</scope>
    <source>
        <strain evidence="5">NCAIM B.02333</strain>
    </source>
</reference>
<dbReference type="InterPro" id="IPR050267">
    <property type="entry name" value="Anti-sigma-factor_SerPK"/>
</dbReference>
<accession>A0ABV7WG53</accession>
<dbReference type="RefSeq" id="WP_376983810.1">
    <property type="nucleotide sequence ID" value="NZ_JBHRWW010000006.1"/>
</dbReference>
<keyword evidence="4" id="KW-0067">ATP-binding</keyword>
<dbReference type="SUPFAM" id="SSF55874">
    <property type="entry name" value="ATPase domain of HSP90 chaperone/DNA topoisomerase II/histidine kinase"/>
    <property type="match status" value="1"/>
</dbReference>
<proteinExistence type="predicted"/>
<dbReference type="PANTHER" id="PTHR35526">
    <property type="entry name" value="ANTI-SIGMA-F FACTOR RSBW-RELATED"/>
    <property type="match status" value="1"/>
</dbReference>
<dbReference type="PANTHER" id="PTHR35526:SF3">
    <property type="entry name" value="ANTI-SIGMA-F FACTOR RSBW"/>
    <property type="match status" value="1"/>
</dbReference>
<evidence type="ECO:0000256" key="1">
    <source>
        <dbReference type="ARBA" id="ARBA00022527"/>
    </source>
</evidence>
<keyword evidence="1" id="KW-0418">Kinase</keyword>